<accession>A0A0L8VD97</accession>
<comment type="caution">
    <text evidence="1">The sequence shown here is derived from an EMBL/GenBank/DDBJ whole genome shotgun (WGS) entry which is preliminary data.</text>
</comment>
<organism evidence="1 2">
    <name type="scientific">Sunxiuqinia dokdonensis</name>
    <dbReference type="NCBI Taxonomy" id="1409788"/>
    <lineage>
        <taxon>Bacteria</taxon>
        <taxon>Pseudomonadati</taxon>
        <taxon>Bacteroidota</taxon>
        <taxon>Bacteroidia</taxon>
        <taxon>Marinilabiliales</taxon>
        <taxon>Prolixibacteraceae</taxon>
        <taxon>Sunxiuqinia</taxon>
    </lineage>
</organism>
<dbReference type="EMBL" id="LGIA01000032">
    <property type="protein sequence ID" value="KOH46328.1"/>
    <property type="molecule type" value="Genomic_DNA"/>
</dbReference>
<evidence type="ECO:0000313" key="2">
    <source>
        <dbReference type="Proteomes" id="UP000036958"/>
    </source>
</evidence>
<reference evidence="2" key="1">
    <citation type="submission" date="2015-07" db="EMBL/GenBank/DDBJ databases">
        <title>Genome sequencing of Sunxiuqinia dokdonensis strain SK.</title>
        <authorList>
            <person name="Ahn S."/>
            <person name="Kim B.-C."/>
        </authorList>
    </citation>
    <scope>NUCLEOTIDE SEQUENCE [LARGE SCALE GENOMIC DNA]</scope>
    <source>
        <strain evidence="2">SK</strain>
    </source>
</reference>
<sequence length="301" mass="35848">MEQKGKKLCLFLHHFIDEYLPLYVRYYLNELSHHFDEVRMVTTNEVVSSSRDILKSNIKIQIEENEGYDFGLFYKGFKAINPSEYSQIACINDSNILLGRLNFLFDWSRNLTVDFWGLVDSEERPWFSSHESNYHVQSHFVVFNANAIPLLQAYLSKMDFEQLRRETDLKKLRQKIINDWEIGLTQFLLSNKLSCKTFINSRGYASKQGVSRPVNVMHKYYAELVKEGVPIIKKRVVMNRSLKHRIRHRNQWRRLVRKYGEKNWEIEELVEELNRIGLQQDKRLLNTFSAKIVNWFLSKTA</sequence>
<dbReference type="OrthoDB" id="837788at2"/>
<keyword evidence="2" id="KW-1185">Reference proteome</keyword>
<proteinExistence type="predicted"/>
<gene>
    <name evidence="1" type="ORF">NC99_08650</name>
</gene>
<dbReference type="AlphaFoldDB" id="A0A0L8VD97"/>
<dbReference type="Proteomes" id="UP000036958">
    <property type="component" value="Unassembled WGS sequence"/>
</dbReference>
<protein>
    <submittedName>
        <fullName evidence="1">Uncharacterized protein</fullName>
    </submittedName>
</protein>
<dbReference type="STRING" id="1409788.NC99_08650"/>
<name>A0A0L8VD97_9BACT</name>
<dbReference type="RefSeq" id="WP_053180067.1">
    <property type="nucleotide sequence ID" value="NZ_LGIA01000032.1"/>
</dbReference>
<evidence type="ECO:0000313" key="1">
    <source>
        <dbReference type="EMBL" id="KOH46328.1"/>
    </source>
</evidence>